<reference evidence="5 6" key="1">
    <citation type="submission" date="2017-10" db="EMBL/GenBank/DDBJ databases">
        <title>Sequencing the genomes of 1000 actinobacteria strains.</title>
        <authorList>
            <person name="Klenk H.-P."/>
        </authorList>
    </citation>
    <scope>NUCLEOTIDE SEQUENCE [LARGE SCALE GENOMIC DNA]</scope>
    <source>
        <strain evidence="5 6">DSM 18966</strain>
    </source>
</reference>
<dbReference type="InterPro" id="IPR000792">
    <property type="entry name" value="Tscrpt_reg_LuxR_C"/>
</dbReference>
<evidence type="ECO:0000256" key="1">
    <source>
        <dbReference type="ARBA" id="ARBA00022741"/>
    </source>
</evidence>
<dbReference type="Proteomes" id="UP000225548">
    <property type="component" value="Unassembled WGS sequence"/>
</dbReference>
<dbReference type="Gene3D" id="1.25.40.10">
    <property type="entry name" value="Tetratricopeptide repeat domain"/>
    <property type="match status" value="1"/>
</dbReference>
<gene>
    <name evidence="5" type="ORF">ATL42_1948</name>
</gene>
<evidence type="ECO:0000256" key="3">
    <source>
        <dbReference type="SAM" id="MobiDB-lite"/>
    </source>
</evidence>
<dbReference type="InterPro" id="IPR011990">
    <property type="entry name" value="TPR-like_helical_dom_sf"/>
</dbReference>
<dbReference type="SUPFAM" id="SSF48452">
    <property type="entry name" value="TPR-like"/>
    <property type="match status" value="1"/>
</dbReference>
<feature type="region of interest" description="Disordered" evidence="3">
    <location>
        <begin position="770"/>
        <end position="790"/>
    </location>
</feature>
<dbReference type="Pfam" id="PF13191">
    <property type="entry name" value="AAA_16"/>
    <property type="match status" value="1"/>
</dbReference>
<dbReference type="Gene3D" id="3.40.50.300">
    <property type="entry name" value="P-loop containing nucleotide triphosphate hydrolases"/>
    <property type="match status" value="1"/>
</dbReference>
<evidence type="ECO:0000313" key="6">
    <source>
        <dbReference type="Proteomes" id="UP000225548"/>
    </source>
</evidence>
<protein>
    <submittedName>
        <fullName evidence="5">Putative ATPase</fullName>
    </submittedName>
</protein>
<dbReference type="SMART" id="SM00421">
    <property type="entry name" value="HTH_LUXR"/>
    <property type="match status" value="1"/>
</dbReference>
<evidence type="ECO:0000259" key="4">
    <source>
        <dbReference type="PROSITE" id="PS50043"/>
    </source>
</evidence>
<proteinExistence type="predicted"/>
<dbReference type="GO" id="GO:0006355">
    <property type="term" value="P:regulation of DNA-templated transcription"/>
    <property type="evidence" value="ECO:0007669"/>
    <property type="project" value="InterPro"/>
</dbReference>
<organism evidence="5 6">
    <name type="scientific">Sanguibacter antarcticus</name>
    <dbReference type="NCBI Taxonomy" id="372484"/>
    <lineage>
        <taxon>Bacteria</taxon>
        <taxon>Bacillati</taxon>
        <taxon>Actinomycetota</taxon>
        <taxon>Actinomycetes</taxon>
        <taxon>Micrococcales</taxon>
        <taxon>Sanguibacteraceae</taxon>
        <taxon>Sanguibacter</taxon>
    </lineage>
</organism>
<dbReference type="GO" id="GO:0005524">
    <property type="term" value="F:ATP binding"/>
    <property type="evidence" value="ECO:0007669"/>
    <property type="project" value="UniProtKB-KW"/>
</dbReference>
<dbReference type="GO" id="GO:0003677">
    <property type="term" value="F:DNA binding"/>
    <property type="evidence" value="ECO:0007669"/>
    <property type="project" value="InterPro"/>
</dbReference>
<dbReference type="PROSITE" id="PS50043">
    <property type="entry name" value="HTH_LUXR_2"/>
    <property type="match status" value="1"/>
</dbReference>
<dbReference type="InterPro" id="IPR041664">
    <property type="entry name" value="AAA_16"/>
</dbReference>
<dbReference type="InterPro" id="IPR027417">
    <property type="entry name" value="P-loop_NTPase"/>
</dbReference>
<dbReference type="AlphaFoldDB" id="A0A2A9E513"/>
<dbReference type="CDD" id="cd06170">
    <property type="entry name" value="LuxR_C_like"/>
    <property type="match status" value="1"/>
</dbReference>
<dbReference type="InterPro" id="IPR016032">
    <property type="entry name" value="Sig_transdc_resp-reg_C-effctor"/>
</dbReference>
<dbReference type="GO" id="GO:0005737">
    <property type="term" value="C:cytoplasm"/>
    <property type="evidence" value="ECO:0007669"/>
    <property type="project" value="TreeGrafter"/>
</dbReference>
<dbReference type="EMBL" id="PDJG01000001">
    <property type="protein sequence ID" value="PFG34048.1"/>
    <property type="molecule type" value="Genomic_DNA"/>
</dbReference>
<keyword evidence="2" id="KW-0067">ATP-binding</keyword>
<dbReference type="SUPFAM" id="SSF46894">
    <property type="entry name" value="C-terminal effector domain of the bipartite response regulators"/>
    <property type="match status" value="1"/>
</dbReference>
<dbReference type="InterPro" id="IPR036388">
    <property type="entry name" value="WH-like_DNA-bd_sf"/>
</dbReference>
<evidence type="ECO:0000313" key="5">
    <source>
        <dbReference type="EMBL" id="PFG34048.1"/>
    </source>
</evidence>
<dbReference type="PANTHER" id="PTHR16305">
    <property type="entry name" value="TESTICULAR SOLUBLE ADENYLYL CYCLASE"/>
    <property type="match status" value="1"/>
</dbReference>
<sequence length="992" mass="106296">MTAPTTSPRIVGRETDLAVLRSLLEEALLGSPRAVVVSGEAGIGKTRLIRELARTSKVLTLTGQCVDLGRVGTPYAPLTSIVRSLVSALGADAVRRAAGPGRGALGILVPEIASDGEGPSPDLNHVHEVISTLLENVAARTPLLVVVEDLQWADESTLTVLRFLLRALSTGRLMVLLSFRSDDVPRGHSLRGFLADLERERRIVRHEVRRLTLDEVRQQAAAILRSTPTSRVVEQVYERSDGVPFFVEELLSLETTREGTYLPTTLRELLLARYERLSEPTQSFLRLMAAGGVRVTHDILAVVFSGDPGALDDCAREAVTANVLVVDDHSYAFRHALVAEAVSTDLLPGERSRFHTRFAEALETGPTSADHTSEIAFHWLSAHDVPRAFPATLVAMNAARASFAYATAARMGERALDLWDQLPDPEQVAGLARHDLLAATASALSSAGDGERSVSMIDLAIAECPTDPPAPYAAMLRDKAGYLADVGRPGSIPLLEEALALLPDDPGPGDDGVLRAKTLASLAARLMIEGQLTRAVDIATHALHASELVGSTRHMSIAVNLRGVCRITSGALPEGFADLERARVLAGTDPSALLRYRVNASDVVYLTGQHDDALRIATDGLDHARALGVERTSGVILTSNAVDPLLALGQWDRAEALVDKVLALDAPRAFTLYLRRSKIWLALWRGDVGASYDMYRTFRGAMTTVSEVEIQTRLGVMQVAGEMFLARDDLPSAWAHVNEPALEDRSPTPGYDLPLLALAARVVARVRASGTADPGRPATPGGPAGVPWAPSDLDAHEERLRRRLAEMATWPTYAMWTALLDAELGGPGGTGNDPDAWDEAIRRLDAPEGHAHLRAYARVRLGEAHLAAGAPQRALGALRSAVELATRTGAGLVTAWAVQVAGGAGLELVERSPTSRVATHELEVLTPRERQVLGLLGQGLSNRQIGERLFITAKTASVHVSAILRKLGASSRTEAAYLARSLPAGRSETMDA</sequence>
<dbReference type="PRINTS" id="PR00038">
    <property type="entry name" value="HTHLUXR"/>
</dbReference>
<feature type="domain" description="HTH luxR-type" evidence="4">
    <location>
        <begin position="918"/>
        <end position="983"/>
    </location>
</feature>
<dbReference type="Gene3D" id="1.10.10.10">
    <property type="entry name" value="Winged helix-like DNA-binding domain superfamily/Winged helix DNA-binding domain"/>
    <property type="match status" value="1"/>
</dbReference>
<accession>A0A2A9E513</accession>
<dbReference type="SUPFAM" id="SSF52540">
    <property type="entry name" value="P-loop containing nucleoside triphosphate hydrolases"/>
    <property type="match status" value="1"/>
</dbReference>
<dbReference type="RefSeq" id="WP_169925378.1">
    <property type="nucleotide sequence ID" value="NZ_PDJG01000001.1"/>
</dbReference>
<comment type="caution">
    <text evidence="5">The sequence shown here is derived from an EMBL/GenBank/DDBJ whole genome shotgun (WGS) entry which is preliminary data.</text>
</comment>
<keyword evidence="6" id="KW-1185">Reference proteome</keyword>
<keyword evidence="1" id="KW-0547">Nucleotide-binding</keyword>
<evidence type="ECO:0000256" key="2">
    <source>
        <dbReference type="ARBA" id="ARBA00022840"/>
    </source>
</evidence>
<dbReference type="GO" id="GO:0004016">
    <property type="term" value="F:adenylate cyclase activity"/>
    <property type="evidence" value="ECO:0007669"/>
    <property type="project" value="TreeGrafter"/>
</dbReference>
<dbReference type="PANTHER" id="PTHR16305:SF35">
    <property type="entry name" value="TRANSCRIPTIONAL ACTIVATOR DOMAIN"/>
    <property type="match status" value="1"/>
</dbReference>
<name>A0A2A9E513_9MICO</name>
<dbReference type="Pfam" id="PF00196">
    <property type="entry name" value="GerE"/>
    <property type="match status" value="1"/>
</dbReference>